<dbReference type="EMBL" id="JAGPXB010000004">
    <property type="protein sequence ID" value="MBQ0908396.1"/>
    <property type="molecule type" value="Genomic_DNA"/>
</dbReference>
<protein>
    <recommendedName>
        <fullName evidence="3">CDP-Glycerol:Poly(Glycerophosphate) glycerophosphotransferase</fullName>
    </recommendedName>
</protein>
<proteinExistence type="predicted"/>
<dbReference type="SUPFAM" id="SSF53756">
    <property type="entry name" value="UDP-Glycosyltransferase/glycogen phosphorylase"/>
    <property type="match status" value="1"/>
</dbReference>
<name>A0ABS5D2Y6_9FLAO</name>
<keyword evidence="2" id="KW-1185">Reference proteome</keyword>
<gene>
    <name evidence="1" type="ORF">KBJ98_06750</name>
</gene>
<evidence type="ECO:0008006" key="3">
    <source>
        <dbReference type="Google" id="ProtNLM"/>
    </source>
</evidence>
<evidence type="ECO:0000313" key="1">
    <source>
        <dbReference type="EMBL" id="MBQ0908396.1"/>
    </source>
</evidence>
<accession>A0ABS5D2Y6</accession>
<evidence type="ECO:0000313" key="2">
    <source>
        <dbReference type="Proteomes" id="UP000679008"/>
    </source>
</evidence>
<reference evidence="1 2" key="1">
    <citation type="submission" date="2021-04" db="EMBL/GenBank/DDBJ databases">
        <title>Description of novel Flavobacterium sp. F-328.</title>
        <authorList>
            <person name="Saticioglu I.B."/>
        </authorList>
    </citation>
    <scope>NUCLEOTIDE SEQUENCE [LARGE SCALE GENOMIC DNA]</scope>
    <source>
        <strain evidence="1 2">F-328</strain>
    </source>
</reference>
<comment type="caution">
    <text evidence="1">The sequence shown here is derived from an EMBL/GenBank/DDBJ whole genome shotgun (WGS) entry which is preliminary data.</text>
</comment>
<sequence>MKKIGIVITDGVGFRNFVMSDFLAEARLQFDSIIIYSGLPISAYPAVLPSGVTIKELDVFVEGKWTWFFRKWKELAHLYQFKSFYGMRDNLHSGYPKTNSARSLLVKLIYFFTQTVHSSASILFAEKLQFLSFAKHKITKGYIQILRDDQPTHIFFTHQRPPYLAPFLYAAIESKIPVSSFIFSWDNLASKGRMLGTFDYFLVWSDLMKKELLYFYPNVKEEQVRVVGTPQFEPYVMDKYKTEKQDFYTKFALEGNQKIICFSCADASIGANDPVVIRTIANAIRENKMGFPCQFLVRTSPAEGPERFAAIQKDFPEIIWNTPKWILTRENHAESWSQRIPSEEDIRDLRSLLEYVDLNVNMCSTMSLDFMLFDKPVINTVFGNPENGLYDDQRFLGYDHFKKVVDSQSVTIAQNPTELIDQIQEALAHPSARTKERKALIELQISEDLVGTSKRIAATLSEWNDRT</sequence>
<dbReference type="Proteomes" id="UP000679008">
    <property type="component" value="Unassembled WGS sequence"/>
</dbReference>
<organism evidence="1 2">
    <name type="scientific">Flavobacterium erciyesense</name>
    <dbReference type="NCBI Taxonomy" id="2825842"/>
    <lineage>
        <taxon>Bacteria</taxon>
        <taxon>Pseudomonadati</taxon>
        <taxon>Bacteroidota</taxon>
        <taxon>Flavobacteriia</taxon>
        <taxon>Flavobacteriales</taxon>
        <taxon>Flavobacteriaceae</taxon>
        <taxon>Flavobacterium</taxon>
    </lineage>
</organism>
<dbReference type="RefSeq" id="WP_210788932.1">
    <property type="nucleotide sequence ID" value="NZ_JAGPXB010000004.1"/>
</dbReference>